<dbReference type="SMART" id="SM01360">
    <property type="entry name" value="A2M"/>
    <property type="match status" value="1"/>
</dbReference>
<dbReference type="InParanoid" id="A0A2J7PJA1"/>
<dbReference type="InterPro" id="IPR050473">
    <property type="entry name" value="A2M/Complement_sys"/>
</dbReference>
<evidence type="ECO:0000256" key="9">
    <source>
        <dbReference type="ARBA" id="ARBA00023180"/>
    </source>
</evidence>
<dbReference type="Gene3D" id="2.60.40.690">
    <property type="entry name" value="Alpha-macroglobulin, receptor-binding domain"/>
    <property type="match status" value="1"/>
</dbReference>
<dbReference type="Pfam" id="PF01835">
    <property type="entry name" value="MG2"/>
    <property type="match status" value="1"/>
</dbReference>
<evidence type="ECO:0000259" key="16">
    <source>
        <dbReference type="SMART" id="SM01361"/>
    </source>
</evidence>
<dbReference type="SMART" id="SM01419">
    <property type="entry name" value="Thiol-ester_cl"/>
    <property type="match status" value="1"/>
</dbReference>
<evidence type="ECO:0000256" key="7">
    <source>
        <dbReference type="ARBA" id="ARBA00022900"/>
    </source>
</evidence>
<dbReference type="PANTHER" id="PTHR11412:SF171">
    <property type="entry name" value="PREGNANCY ZONE PROTEIN-LIKE PROTEIN"/>
    <property type="match status" value="1"/>
</dbReference>
<dbReference type="InterPro" id="IPR011625">
    <property type="entry name" value="A2M_N_BRD"/>
</dbReference>
<evidence type="ECO:0000256" key="11">
    <source>
        <dbReference type="ARBA" id="ARBA00063781"/>
    </source>
</evidence>
<evidence type="ECO:0000256" key="2">
    <source>
        <dbReference type="ARBA" id="ARBA00010952"/>
    </source>
</evidence>
<evidence type="ECO:0000256" key="4">
    <source>
        <dbReference type="ARBA" id="ARBA00022690"/>
    </source>
</evidence>
<evidence type="ECO:0000256" key="10">
    <source>
        <dbReference type="ARBA" id="ARBA00057615"/>
    </source>
</evidence>
<dbReference type="InterPro" id="IPR002890">
    <property type="entry name" value="MG2"/>
</dbReference>
<keyword evidence="4" id="KW-0646">Protease inhibitor</keyword>
<evidence type="ECO:0000256" key="8">
    <source>
        <dbReference type="ARBA" id="ARBA00023157"/>
    </source>
</evidence>
<name>A0A2J7PJA1_9NEOP</name>
<sequence length="1776" mass="198810">MKVACLCVFVLVLAVQATSASSNRGFVFLAPKRLLADSTESVCLSLHNVTGTAHVSVDVLHPDSDDKITSTQHKFKNGVGGCLALFVPPVQLSRARLHLKVRFDEHYDYNINSVKEVHIQHDPYIVLIQTDKPVYKPGQEVKFRILTLTHDLMPVAGTISRVWIESPSQVRLAQWLDVSTEQGLVQLSFQLSHEPPQGLWEIKVERNKSHTHVQKFEVREYVLPRFEVTIKAPEYILADAGYLNWNICAKYTYGQPVKGQLHIKAIPQTPTWRQRKTKPPEINVMTQLNRTDGCYTFSITGTELGLHDWDIAPNSIVVSAFVTERGTDNIQNVTSVTSVIHQALKLEFLPHSSQYFKPGLPYKGKVKVLKQDNTPAIGEVLQLCLKVRGKGEWSRTLVMCKNFTSDVEGFVQFLVPPQHHNVVLLSFVATAVGYQTKYYSPDKRWRVFMDQPSAFFDVHTWFSPTDSYIEITDKNEKTLKCESDHKFDIYYTAQPNVTQLTFHYLVKSRGDLIQFGEIQHHTQNQKLRLYEGFVNILGGNDDADRNSSEEAEDEGATVEKSVDKVALHIKILPKMSPLSYLLVYYVREDGETVASMYTIRVNKCFANKVVAKFSEHRQFPGSETLLEISASPHSLCAVSAVDKSISFLGKPGSKLDVDRMFQDLSRFAIDANSAPLQTDPWEYCAKKAQGREDVTSMAGTEEVSQKPSRGVVVEPPFWDLRRRRRKRFIATQPPSKYVDSIQAFDDFGVVVMSDLTVETRPCNTMTGQQEGMFLERSSMLKRSDEAESSPIRGLMMPNTPPLAFPLVVKAATMLQGYMEDSRPSAVEVRSFFPETWLWELQYTGDSGVLTLNREVPHTITEWIGTTVCVSPQLGLGISPPAHLTAFQPFFLDYSMPYSVKRGEVVQLKVSLFNFLSYSLPVRIVFEDPHGVELINDNSTVLACVAERTTFVQQFHIRASDLGKVNITVSAEVDPSYPEECGPEILVHRRDVLVRPILVHPEGFPIEITKSAFICPSNFSEDENVLWSLELPPDVVEDSARADVSVVGDLLGPTLQNLGHLVRMPVGCGEQNMILFVPNLHVINYLNATQQENLVLKAEAIKNMEKGYQRELNYRHTDGSYSAFGDTDAEGSMWLTAFVVKSFSQARGYIYVDEDDLKVSMRWITKKQLENGCFPLVGKVFHKDMKGGLTGETSSAALTAYVLISLLETGLPLPPSVISNCMFCLKGAADPDIYTLVLTTYAFTLLGEREMAEESLERLLSMATRQQDLSWWEKSGTSSLGLSVEMTAYAVLSLVKLGGEENLINAFQAVRWISKHRNAEGGFVSTQDTVVALEALTKYAVMLPRSENGVSVVVTATEMEHTFHIHEHERLLLKRQHLPVLPTQVEMDAIGEGCALVQTSLRYNVRNASGSDAFDLEVRTGPVASVDECTMQRIEACVRYKLPDQTSNMAVLEVYMVTGYVPEQASLYQLLHQQDISVKRWEEAKDHVNLYFEELSTRRQCVGFLVVQETEVENPAPAIVRVYDYYQQELSVSTKYTTDGGCRNEKLPHPQPDIFNEDGVITKQESLSDELEAVDVLPQDFQEVTANINEVQVDVIQADSSTLNSMNGTEGLNAQFVDVDHEMETPSGEEGPVPSYALPQADVDPNVTGAAISCPTCDDSPPSNFTELYCNSGTVYKLSTRKDNNSRLLMNMSPGQPARRIRRVVKLVLGVDCRCKPLEKVGGHILLLDQNANMSYIEDEVDTESTPELKLNSSMILIGVETLPGQPEIVKVARNGC</sequence>
<comment type="function">
    <text evidence="10">Binds covalently through a thioester bond to the pathogen surface resulting in pathogen clearance.</text>
</comment>
<dbReference type="InterPro" id="IPR001599">
    <property type="entry name" value="Macroglobln_a2"/>
</dbReference>
<dbReference type="Pfam" id="PF00207">
    <property type="entry name" value="A2M"/>
    <property type="match status" value="1"/>
</dbReference>
<keyword evidence="7" id="KW-0722">Serine protease inhibitor</keyword>
<dbReference type="InterPro" id="IPR040839">
    <property type="entry name" value="MG4"/>
</dbReference>
<dbReference type="SUPFAM" id="SSF48239">
    <property type="entry name" value="Terpenoid cyclases/Protein prenyltransferases"/>
    <property type="match status" value="1"/>
</dbReference>
<dbReference type="InterPro" id="IPR014756">
    <property type="entry name" value="Ig_E-set"/>
</dbReference>
<evidence type="ECO:0000259" key="15">
    <source>
        <dbReference type="SMART" id="SM01360"/>
    </source>
</evidence>
<dbReference type="Pfam" id="PF17789">
    <property type="entry name" value="MG4"/>
    <property type="match status" value="1"/>
</dbReference>
<evidence type="ECO:0000313" key="17">
    <source>
        <dbReference type="EMBL" id="PNF16412.1"/>
    </source>
</evidence>
<comment type="caution">
    <text evidence="17">The sequence shown here is derived from an EMBL/GenBank/DDBJ whole genome shotgun (WGS) entry which is preliminary data.</text>
</comment>
<evidence type="ECO:0000313" key="18">
    <source>
        <dbReference type="Proteomes" id="UP000235965"/>
    </source>
</evidence>
<reference evidence="17 18" key="1">
    <citation type="submission" date="2017-12" db="EMBL/GenBank/DDBJ databases">
        <title>Hemimetabolous genomes reveal molecular basis of termite eusociality.</title>
        <authorList>
            <person name="Harrison M.C."/>
            <person name="Jongepier E."/>
            <person name="Robertson H.M."/>
            <person name="Arning N."/>
            <person name="Bitard-Feildel T."/>
            <person name="Chao H."/>
            <person name="Childers C.P."/>
            <person name="Dinh H."/>
            <person name="Doddapaneni H."/>
            <person name="Dugan S."/>
            <person name="Gowin J."/>
            <person name="Greiner C."/>
            <person name="Han Y."/>
            <person name="Hu H."/>
            <person name="Hughes D.S.T."/>
            <person name="Huylmans A.-K."/>
            <person name="Kemena C."/>
            <person name="Kremer L.P.M."/>
            <person name="Lee S.L."/>
            <person name="Lopez-Ezquerra A."/>
            <person name="Mallet L."/>
            <person name="Monroy-Kuhn J.M."/>
            <person name="Moser A."/>
            <person name="Murali S.C."/>
            <person name="Muzny D.M."/>
            <person name="Otani S."/>
            <person name="Piulachs M.-D."/>
            <person name="Poelchau M."/>
            <person name="Qu J."/>
            <person name="Schaub F."/>
            <person name="Wada-Katsumata A."/>
            <person name="Worley K.C."/>
            <person name="Xie Q."/>
            <person name="Ylla G."/>
            <person name="Poulsen M."/>
            <person name="Gibbs R.A."/>
            <person name="Schal C."/>
            <person name="Richards S."/>
            <person name="Belles X."/>
            <person name="Korb J."/>
            <person name="Bornberg-Bauer E."/>
        </authorList>
    </citation>
    <scope>NUCLEOTIDE SEQUENCE [LARGE SCALE GENOMIC DNA]</scope>
    <source>
        <tissue evidence="17">Whole body</tissue>
    </source>
</reference>
<proteinExistence type="inferred from homology"/>
<dbReference type="InterPro" id="IPR011626">
    <property type="entry name" value="Alpha-macroglobulin_TED"/>
</dbReference>
<evidence type="ECO:0000256" key="5">
    <source>
        <dbReference type="ARBA" id="ARBA00022729"/>
    </source>
</evidence>
<dbReference type="SMART" id="SM01361">
    <property type="entry name" value="A2M_recep"/>
    <property type="match status" value="1"/>
</dbReference>
<feature type="signal peptide" evidence="13">
    <location>
        <begin position="1"/>
        <end position="20"/>
    </location>
</feature>
<keyword evidence="9" id="KW-0325">Glycoprotein</keyword>
<dbReference type="InterPro" id="IPR041813">
    <property type="entry name" value="A2M_TED"/>
</dbReference>
<evidence type="ECO:0000256" key="6">
    <source>
        <dbReference type="ARBA" id="ARBA00022859"/>
    </source>
</evidence>
<dbReference type="PROSITE" id="PS00477">
    <property type="entry name" value="ALPHA_2_MACROGLOBULIN"/>
    <property type="match status" value="1"/>
</dbReference>
<dbReference type="Gene3D" id="2.60.120.1540">
    <property type="match status" value="1"/>
</dbReference>
<dbReference type="Proteomes" id="UP000235965">
    <property type="component" value="Unassembled WGS sequence"/>
</dbReference>
<dbReference type="Pfam" id="PF17791">
    <property type="entry name" value="MG3"/>
    <property type="match status" value="1"/>
</dbReference>
<dbReference type="Gene3D" id="2.60.40.1930">
    <property type="match status" value="2"/>
</dbReference>
<dbReference type="Gene3D" id="2.60.40.10">
    <property type="entry name" value="Immunoglobulins"/>
    <property type="match status" value="2"/>
</dbReference>
<keyword evidence="8" id="KW-1015">Disulfide bond</keyword>
<accession>A0A2J7PJA1</accession>
<dbReference type="FunFam" id="1.50.10.20:FF:000001">
    <property type="entry name" value="CD109 isoform 1"/>
    <property type="match status" value="1"/>
</dbReference>
<dbReference type="EMBL" id="NEVH01024950">
    <property type="protein sequence ID" value="PNF16412.1"/>
    <property type="molecule type" value="Genomic_DNA"/>
</dbReference>
<dbReference type="SUPFAM" id="SSF49410">
    <property type="entry name" value="Alpha-macroglobulin receptor domain"/>
    <property type="match status" value="1"/>
</dbReference>
<comment type="subunit">
    <text evidence="11">Heterodimer of a TEP1-N chain and an TEP1-C chain non-covalently linked. Forms a complex composed of TEP1-N and TEP1-C heterodimer, LRIM1 and APL1C; the interaction stabilizes TEP1-N and TEP1-C heterodimer, prevents its binding to tissues while circulating in the hemolymph and protects the thioester bond from hydrolysis. Mature TEP1 and to a lesser extent full-length TEP1 interact with SPCLIP1; the interaction is induced by microbial infection.</text>
</comment>
<evidence type="ECO:0000256" key="1">
    <source>
        <dbReference type="ARBA" id="ARBA00004613"/>
    </source>
</evidence>
<dbReference type="GO" id="GO:0004867">
    <property type="term" value="F:serine-type endopeptidase inhibitor activity"/>
    <property type="evidence" value="ECO:0007669"/>
    <property type="project" value="UniProtKB-KW"/>
</dbReference>
<dbReference type="GO" id="GO:0005615">
    <property type="term" value="C:extracellular space"/>
    <property type="evidence" value="ECO:0007669"/>
    <property type="project" value="InterPro"/>
</dbReference>
<dbReference type="Gene3D" id="1.50.10.20">
    <property type="match status" value="1"/>
</dbReference>
<dbReference type="STRING" id="105785.A0A2J7PJA1"/>
<keyword evidence="18" id="KW-1185">Reference proteome</keyword>
<dbReference type="InterPro" id="IPR013783">
    <property type="entry name" value="Ig-like_fold"/>
</dbReference>
<dbReference type="PANTHER" id="PTHR11412">
    <property type="entry name" value="MACROGLOBULIN / COMPLEMENT"/>
    <property type="match status" value="1"/>
</dbReference>
<dbReference type="InterPro" id="IPR047565">
    <property type="entry name" value="Alpha-macroglob_thiol-ester_cl"/>
</dbReference>
<organism evidence="17 18">
    <name type="scientific">Cryptotermes secundus</name>
    <dbReference type="NCBI Taxonomy" id="105785"/>
    <lineage>
        <taxon>Eukaryota</taxon>
        <taxon>Metazoa</taxon>
        <taxon>Ecdysozoa</taxon>
        <taxon>Arthropoda</taxon>
        <taxon>Hexapoda</taxon>
        <taxon>Insecta</taxon>
        <taxon>Pterygota</taxon>
        <taxon>Neoptera</taxon>
        <taxon>Polyneoptera</taxon>
        <taxon>Dictyoptera</taxon>
        <taxon>Blattodea</taxon>
        <taxon>Blattoidea</taxon>
        <taxon>Termitoidae</taxon>
        <taxon>Kalotermitidae</taxon>
        <taxon>Cryptotermitinae</taxon>
        <taxon>Cryptotermes</taxon>
    </lineage>
</organism>
<keyword evidence="5 13" id="KW-0732">Signal</keyword>
<gene>
    <name evidence="17" type="primary">Mug1_2</name>
    <name evidence="17" type="ORF">B7P43_G10496</name>
</gene>
<dbReference type="Gene3D" id="2.20.130.20">
    <property type="match status" value="1"/>
</dbReference>
<dbReference type="SMART" id="SM01359">
    <property type="entry name" value="A2M_N_2"/>
    <property type="match status" value="1"/>
</dbReference>
<dbReference type="InterPro" id="IPR041555">
    <property type="entry name" value="MG3"/>
</dbReference>
<dbReference type="InterPro" id="IPR009048">
    <property type="entry name" value="A-macroglobulin_rcpt-bd"/>
</dbReference>
<feature type="chain" id="PRO_5014400351" description="TEP1-F" evidence="13">
    <location>
        <begin position="21"/>
        <end position="1776"/>
    </location>
</feature>
<evidence type="ECO:0000256" key="12">
    <source>
        <dbReference type="ARBA" id="ARBA00078071"/>
    </source>
</evidence>
<comment type="similarity">
    <text evidence="2">Belongs to the protease inhibitor I39 (alpha-2-macroglobulin) family.</text>
</comment>
<dbReference type="InterPro" id="IPR008930">
    <property type="entry name" value="Terpenoid_cyclase/PrenylTrfase"/>
</dbReference>
<evidence type="ECO:0000256" key="13">
    <source>
        <dbReference type="SAM" id="SignalP"/>
    </source>
</evidence>
<keyword evidence="3" id="KW-0964">Secreted</keyword>
<dbReference type="Gene3D" id="2.60.40.1940">
    <property type="match status" value="1"/>
</dbReference>
<dbReference type="OrthoDB" id="9998011at2759"/>
<keyword evidence="6" id="KW-0391">Immunity</keyword>
<feature type="domain" description="Alpha-macroglobulin receptor-binding" evidence="16">
    <location>
        <begin position="1446"/>
        <end position="1535"/>
    </location>
</feature>
<dbReference type="GO" id="GO:0002376">
    <property type="term" value="P:immune system process"/>
    <property type="evidence" value="ECO:0007669"/>
    <property type="project" value="UniProtKB-KW"/>
</dbReference>
<dbReference type="Pfam" id="PF07703">
    <property type="entry name" value="A2M_BRD"/>
    <property type="match status" value="1"/>
</dbReference>
<comment type="subcellular location">
    <subcellularLocation>
        <location evidence="1">Secreted</location>
    </subcellularLocation>
</comment>
<feature type="domain" description="Alpha-2-macroglobulin bait region" evidence="14">
    <location>
        <begin position="469"/>
        <end position="648"/>
    </location>
</feature>
<evidence type="ECO:0000259" key="14">
    <source>
        <dbReference type="SMART" id="SM01359"/>
    </source>
</evidence>
<dbReference type="Pfam" id="PF07677">
    <property type="entry name" value="A2M_recep"/>
    <property type="match status" value="1"/>
</dbReference>
<dbReference type="FunFam" id="2.60.40.1930:FF:000001">
    <property type="entry name" value="CD109 isoform 3"/>
    <property type="match status" value="1"/>
</dbReference>
<dbReference type="InterPro" id="IPR019742">
    <property type="entry name" value="MacrogloblnA2_CS"/>
</dbReference>
<dbReference type="SUPFAM" id="SSF81296">
    <property type="entry name" value="E set domains"/>
    <property type="match status" value="1"/>
</dbReference>
<protein>
    <recommendedName>
        <fullName evidence="12">TEP1-F</fullName>
    </recommendedName>
</protein>
<feature type="domain" description="Alpha-2-macroglobulin" evidence="15">
    <location>
        <begin position="835"/>
        <end position="925"/>
    </location>
</feature>
<dbReference type="InterPro" id="IPR036595">
    <property type="entry name" value="A-macroglobulin_rcpt-bd_sf"/>
</dbReference>
<evidence type="ECO:0000256" key="3">
    <source>
        <dbReference type="ARBA" id="ARBA00022525"/>
    </source>
</evidence>
<dbReference type="Pfam" id="PF07678">
    <property type="entry name" value="TED_complement"/>
    <property type="match status" value="1"/>
</dbReference>
<dbReference type="CDD" id="cd02897">
    <property type="entry name" value="A2M_2"/>
    <property type="match status" value="1"/>
</dbReference>